<evidence type="ECO:0000313" key="3">
    <source>
        <dbReference type="Proteomes" id="UP000800093"/>
    </source>
</evidence>
<feature type="signal peptide" evidence="1">
    <location>
        <begin position="1"/>
        <end position="21"/>
    </location>
</feature>
<gene>
    <name evidence="2" type="ORF">CC78DRAFT_583706</name>
</gene>
<comment type="caution">
    <text evidence="2">The sequence shown here is derived from an EMBL/GenBank/DDBJ whole genome shotgun (WGS) entry which is preliminary data.</text>
</comment>
<name>A0A9P4K4Q1_9PLEO</name>
<dbReference type="EMBL" id="ML986657">
    <property type="protein sequence ID" value="KAF2261485.1"/>
    <property type="molecule type" value="Genomic_DNA"/>
</dbReference>
<feature type="chain" id="PRO_5040163076" evidence="1">
    <location>
        <begin position="22"/>
        <end position="151"/>
    </location>
</feature>
<evidence type="ECO:0000313" key="2">
    <source>
        <dbReference type="EMBL" id="KAF2261485.1"/>
    </source>
</evidence>
<sequence>MRFLTDALALSIALATQGSCASVVRGSPNAVGGVSLVPRQDECPVSFFVLTFPVLGCTDTRVLGNPLGSVASPTLGQCIGPPPLLPIEPAFMSLFAFTVGASVNYNVEIFESNHCDGTPMRTITVDEIPGGNECENISGSSYRYCPSIGCS</sequence>
<protein>
    <submittedName>
        <fullName evidence="2">Uncharacterized protein</fullName>
    </submittedName>
</protein>
<reference evidence="3" key="1">
    <citation type="journal article" date="2020" name="Stud. Mycol.">
        <title>101 Dothideomycetes genomes: A test case for predicting lifestyles and emergence of pathogens.</title>
        <authorList>
            <person name="Haridas S."/>
            <person name="Albert R."/>
            <person name="Binder M."/>
            <person name="Bloem J."/>
            <person name="LaButti K."/>
            <person name="Salamov A."/>
            <person name="Andreopoulos B."/>
            <person name="Baker S."/>
            <person name="Barry K."/>
            <person name="Bills G."/>
            <person name="Bluhm B."/>
            <person name="Cannon C."/>
            <person name="Castanera R."/>
            <person name="Culley D."/>
            <person name="Daum C."/>
            <person name="Ezra D."/>
            <person name="Gonzalez J."/>
            <person name="Henrissat B."/>
            <person name="Kuo A."/>
            <person name="Liang C."/>
            <person name="Lipzen A."/>
            <person name="Lutzoni F."/>
            <person name="Magnuson J."/>
            <person name="Mondo S."/>
            <person name="Nolan M."/>
            <person name="Ohm R."/>
            <person name="Pangilinan J."/>
            <person name="Park H.-J."/>
            <person name="Ramirez L."/>
            <person name="Alfaro M."/>
            <person name="Sun H."/>
            <person name="Tritt A."/>
            <person name="Yoshinaga Y."/>
            <person name="Zwiers L.-H."/>
            <person name="Turgeon B."/>
            <person name="Goodwin S."/>
            <person name="Spatafora J."/>
            <person name="Crous P."/>
            <person name="Grigoriev I."/>
        </authorList>
    </citation>
    <scope>NUCLEOTIDE SEQUENCE [LARGE SCALE GENOMIC DNA]</scope>
    <source>
        <strain evidence="3">CBS 304.66</strain>
    </source>
</reference>
<keyword evidence="3" id="KW-1185">Reference proteome</keyword>
<keyword evidence="1" id="KW-0732">Signal</keyword>
<dbReference type="AlphaFoldDB" id="A0A9P4K4Q1"/>
<proteinExistence type="predicted"/>
<accession>A0A9P4K4Q1</accession>
<organism evidence="2 3">
    <name type="scientific">Lojkania enalia</name>
    <dbReference type="NCBI Taxonomy" id="147567"/>
    <lineage>
        <taxon>Eukaryota</taxon>
        <taxon>Fungi</taxon>
        <taxon>Dikarya</taxon>
        <taxon>Ascomycota</taxon>
        <taxon>Pezizomycotina</taxon>
        <taxon>Dothideomycetes</taxon>
        <taxon>Pleosporomycetidae</taxon>
        <taxon>Pleosporales</taxon>
        <taxon>Pleosporales incertae sedis</taxon>
        <taxon>Lojkania</taxon>
    </lineage>
</organism>
<evidence type="ECO:0000256" key="1">
    <source>
        <dbReference type="SAM" id="SignalP"/>
    </source>
</evidence>
<dbReference type="Proteomes" id="UP000800093">
    <property type="component" value="Unassembled WGS sequence"/>
</dbReference>